<dbReference type="Pfam" id="PF03713">
    <property type="entry name" value="DUF305"/>
    <property type="match status" value="1"/>
</dbReference>
<sequence length="287" mass="31485">MSYIRFSLMILTSTVVMFILMYLNTYAWEHVFFSETRTYMAILMGATMAVIMLAFMLGMYSDKRLNIAIFAGSVIVFALSLWLVRSQVTVSGPSYMRAMIPHHSIAIMTSERAQIRDPRVRKLADEIIAAQRREIAEMRYLIAETSTGNAVESIYQDPPAEPGSVEDALTNTLISTLDLAPMAEAEADRVLEVGTRCTFNRSPETDPVLWGDQEGGAAAMKLNGVLVTLEGSGEADAGGVEFSAPGTTITVRPLGDEADWRANAELVFALDQGFSVGYRGFYGCEAE</sequence>
<feature type="transmembrane region" description="Helical" evidence="1">
    <location>
        <begin position="65"/>
        <end position="84"/>
    </location>
</feature>
<keyword evidence="1" id="KW-0472">Membrane</keyword>
<dbReference type="EMBL" id="CXPG01000022">
    <property type="protein sequence ID" value="CTQ34532.1"/>
    <property type="molecule type" value="Genomic_DNA"/>
</dbReference>
<keyword evidence="1" id="KW-1133">Transmembrane helix</keyword>
<dbReference type="RefSeq" id="WP_055683894.1">
    <property type="nucleotide sequence ID" value="NZ_CXPG01000022.1"/>
</dbReference>
<dbReference type="OrthoDB" id="517560at2"/>
<evidence type="ECO:0000313" key="3">
    <source>
        <dbReference type="EMBL" id="CTQ34532.1"/>
    </source>
</evidence>
<proteinExistence type="predicted"/>
<feature type="domain" description="DUF305" evidence="2">
    <location>
        <begin position="94"/>
        <end position="185"/>
    </location>
</feature>
<dbReference type="Proteomes" id="UP000048908">
    <property type="component" value="Unassembled WGS sequence"/>
</dbReference>
<keyword evidence="1" id="KW-0812">Transmembrane</keyword>
<evidence type="ECO:0000256" key="1">
    <source>
        <dbReference type="SAM" id="Phobius"/>
    </source>
</evidence>
<feature type="transmembrane region" description="Helical" evidence="1">
    <location>
        <begin position="7"/>
        <end position="27"/>
    </location>
</feature>
<dbReference type="InterPro" id="IPR012347">
    <property type="entry name" value="Ferritin-like"/>
</dbReference>
<protein>
    <recommendedName>
        <fullName evidence="2">DUF305 domain-containing protein</fullName>
    </recommendedName>
</protein>
<reference evidence="3 4" key="1">
    <citation type="submission" date="2015-07" db="EMBL/GenBank/DDBJ databases">
        <authorList>
            <person name="Noorani M."/>
        </authorList>
    </citation>
    <scope>NUCLEOTIDE SEQUENCE [LARGE SCALE GENOMIC DNA]</scope>
    <source>
        <strain evidence="3 4">CECT 5088</strain>
    </source>
</reference>
<evidence type="ECO:0000259" key="2">
    <source>
        <dbReference type="Pfam" id="PF03713"/>
    </source>
</evidence>
<dbReference type="AlphaFoldDB" id="A0A0M6XUX9"/>
<name>A0A0M6XUX9_9RHOB</name>
<accession>A0A0M6XUX9</accession>
<feature type="transmembrane region" description="Helical" evidence="1">
    <location>
        <begin position="39"/>
        <end position="58"/>
    </location>
</feature>
<evidence type="ECO:0000313" key="4">
    <source>
        <dbReference type="Proteomes" id="UP000048908"/>
    </source>
</evidence>
<organism evidence="3 4">
    <name type="scientific">Jannaschia rubra</name>
    <dbReference type="NCBI Taxonomy" id="282197"/>
    <lineage>
        <taxon>Bacteria</taxon>
        <taxon>Pseudomonadati</taxon>
        <taxon>Pseudomonadota</taxon>
        <taxon>Alphaproteobacteria</taxon>
        <taxon>Rhodobacterales</taxon>
        <taxon>Roseobacteraceae</taxon>
        <taxon>Jannaschia</taxon>
    </lineage>
</organism>
<dbReference type="Gene3D" id="1.20.1260.10">
    <property type="match status" value="1"/>
</dbReference>
<gene>
    <name evidence="3" type="ORF">JAN5088_03328</name>
</gene>
<keyword evidence="4" id="KW-1185">Reference proteome</keyword>
<dbReference type="InterPro" id="IPR005183">
    <property type="entry name" value="DUF305_CopM-like"/>
</dbReference>